<accession>A0ACC1T0F0</accession>
<dbReference type="EMBL" id="JANRMS010000011">
    <property type="protein sequence ID" value="KAJ3549929.1"/>
    <property type="molecule type" value="Genomic_DNA"/>
</dbReference>
<evidence type="ECO:0000313" key="1">
    <source>
        <dbReference type="EMBL" id="KAJ3549929.1"/>
    </source>
</evidence>
<evidence type="ECO:0000313" key="2">
    <source>
        <dbReference type="Proteomes" id="UP001148629"/>
    </source>
</evidence>
<name>A0ACC1T0F0_9HYPO</name>
<comment type="caution">
    <text evidence="1">The sequence shown here is derived from an EMBL/GenBank/DDBJ whole genome shotgun (WGS) entry which is preliminary data.</text>
</comment>
<proteinExistence type="predicted"/>
<dbReference type="Proteomes" id="UP001148629">
    <property type="component" value="Unassembled WGS sequence"/>
</dbReference>
<keyword evidence="2" id="KW-1185">Reference proteome</keyword>
<protein>
    <submittedName>
        <fullName evidence="1">Uncharacterized protein</fullName>
    </submittedName>
</protein>
<reference evidence="1" key="1">
    <citation type="submission" date="2022-08" db="EMBL/GenBank/DDBJ databases">
        <title>Genome Sequence of Fusarium decemcellulare.</title>
        <authorList>
            <person name="Buettner E."/>
        </authorList>
    </citation>
    <scope>NUCLEOTIDE SEQUENCE</scope>
    <source>
        <strain evidence="1">Babe19</strain>
    </source>
</reference>
<organism evidence="1 2">
    <name type="scientific">Fusarium decemcellulare</name>
    <dbReference type="NCBI Taxonomy" id="57161"/>
    <lineage>
        <taxon>Eukaryota</taxon>
        <taxon>Fungi</taxon>
        <taxon>Dikarya</taxon>
        <taxon>Ascomycota</taxon>
        <taxon>Pezizomycotina</taxon>
        <taxon>Sordariomycetes</taxon>
        <taxon>Hypocreomycetidae</taxon>
        <taxon>Hypocreales</taxon>
        <taxon>Nectriaceae</taxon>
        <taxon>Fusarium</taxon>
        <taxon>Fusarium decemcellulare species complex</taxon>
    </lineage>
</organism>
<sequence length="941" mass="107603">MEAGKPEYQHFIPQFLLKNFSHPFKCPLAKGKPAKCKKHRHEKHKFHNDPVVNSLCLSGDDFQIKEPSVRRMYGLDDMYTDWTKPSELQRQLEIKFSELENAASRILRKITGHLESGRSETKLTRTNKDLLRKFLFLLTHRAADFYQRYNFESIEDYHHEDQTTLKEFMEKHALRRPIDVWLHSLHAIIDLKMDAGRKWEESIMNTVYLPVALMFMDQIGGYYMALCTPANENQELILADYSYNVSEGPVNHFWNQKTGKNVCLGPSFHYFAPISPTLAIILRSNILPHPAEDRDPMIKAQREALRLIESRFGHSDKSILEDLPVHRAFNNYSRVIDGRQTPNPGWDECYRDGDWFSFPFFQLSTRHVQIINGLLIDHAFHGSTITFNRKDLFLDLLEWFLTEPCEVGKNVMGEHSDQQKKYIEKLARFMLAEGRAVVANVTFWPTRRDLDVEGFLKGFSNAVRFIEDSTNNHGSSSNDESRDETQQRPGGKTFQDVEKTPDQKPEEKLCGDPEAKPTQEPGCDHVPESHHQQQKFKFDRIYEANGGNLETLANDIKASLEMLDAWVKYKMLDEADETRKSARLTRLDVVLRLYQERLPSARFWMFLKQLRCGMPKPDQGMQSPDYPPFLDNESWTGPEDHFSHMSYLLEPCDVNIAMWGAFVRDTGMSREVGQRLGRAELASLLDDDEEPEQSKGATGSHPSDMDKAPATVQNGKPEELGMRDDLPAKLDMRYHIGVIPSSNLGFGKTRPLLNLIAKRDNMKLHHIIVLLGAVVHVQACIRVHARHFQAPWPEKDGISIELWDNDHTYYRCPGCSWESYAGQSCTVQCHQFKIKLNPYGRGGHVTNNNNGYSHSLSIKTSGTPSNWCCLFGNGGNCRGNCQVWDYCLTDKYSNCNKYACRLCGGKAICGIRDKRSLGGLGSADGFSDAGIELDIDGVFEN</sequence>
<gene>
    <name evidence="1" type="ORF">NM208_g254</name>
</gene>